<dbReference type="EMBL" id="QXJM01000039">
    <property type="protein sequence ID" value="RIE02434.1"/>
    <property type="molecule type" value="Genomic_DNA"/>
</dbReference>
<dbReference type="RefSeq" id="WP_119150473.1">
    <property type="nucleotide sequence ID" value="NZ_JBHSOV010000048.1"/>
</dbReference>
<proteinExistence type="predicted"/>
<evidence type="ECO:0000313" key="1">
    <source>
        <dbReference type="EMBL" id="RIE02434.1"/>
    </source>
</evidence>
<dbReference type="OrthoDB" id="9884383at2"/>
<evidence type="ECO:0000313" key="2">
    <source>
        <dbReference type="Proteomes" id="UP000266340"/>
    </source>
</evidence>
<gene>
    <name evidence="1" type="ORF">D3H35_17165</name>
</gene>
<dbReference type="Proteomes" id="UP000266340">
    <property type="component" value="Unassembled WGS sequence"/>
</dbReference>
<name>A0A398CTZ5_9BACL</name>
<sequence length="413" mass="44332">MSIQQDLIFRMLPSQFRKSDESSLIYQLCWALGFPLGGLDRLGRRVLKSRYLDSVSDIADAARLALPFGEPPWPQDTIDEYRERLQSYIPLFLQGALSAERIILLTALAYGGTADTIALPNPYNLPDRPANEANVTTGRITAVVRDGSGKPSVVAFTAAVIERPEQARQQYTVAPTAEQSTWVIDGDGSFSPVIDITAGANPLVAPILAQRDTGFLLLVNRIIPPGGTIRIDTAASAVRDFGGSPSSDGPVLMPDGTAPPLLCGTGAILDDERSNKLSESDGTPLRLVHWSAAKIESAPLLPKGTSSWRLLQVARSNAESLAADVAPNAAEKGILVADLTTSFPDPAGCPKSVTFRWDIAPIPASFTVAYRADHQSSWYPEAPLAPNVSWLRNQINRLKPAGVAYLDPASVIL</sequence>
<accession>A0A398CTZ5</accession>
<keyword evidence="2" id="KW-1185">Reference proteome</keyword>
<protein>
    <submittedName>
        <fullName evidence="1">Uncharacterized protein</fullName>
    </submittedName>
</protein>
<comment type="caution">
    <text evidence="1">The sequence shown here is derived from an EMBL/GenBank/DDBJ whole genome shotgun (WGS) entry which is preliminary data.</text>
</comment>
<organism evidence="1 2">
    <name type="scientific">Cohnella faecalis</name>
    <dbReference type="NCBI Taxonomy" id="2315694"/>
    <lineage>
        <taxon>Bacteria</taxon>
        <taxon>Bacillati</taxon>
        <taxon>Bacillota</taxon>
        <taxon>Bacilli</taxon>
        <taxon>Bacillales</taxon>
        <taxon>Paenibacillaceae</taxon>
        <taxon>Cohnella</taxon>
    </lineage>
</organism>
<reference evidence="1 2" key="1">
    <citation type="submission" date="2018-09" db="EMBL/GenBank/DDBJ databases">
        <title>Cohnella cavernae sp. nov., isolated from a karst cave.</title>
        <authorList>
            <person name="Zhu H."/>
        </authorList>
    </citation>
    <scope>NUCLEOTIDE SEQUENCE [LARGE SCALE GENOMIC DNA]</scope>
    <source>
        <strain evidence="1 2">K2E09-144</strain>
    </source>
</reference>
<dbReference type="AlphaFoldDB" id="A0A398CTZ5"/>